<accession>A0AC35F6L0</accession>
<evidence type="ECO:0000313" key="1">
    <source>
        <dbReference type="Proteomes" id="UP000887580"/>
    </source>
</evidence>
<organism evidence="1 2">
    <name type="scientific">Panagrolaimus sp. PS1159</name>
    <dbReference type="NCBI Taxonomy" id="55785"/>
    <lineage>
        <taxon>Eukaryota</taxon>
        <taxon>Metazoa</taxon>
        <taxon>Ecdysozoa</taxon>
        <taxon>Nematoda</taxon>
        <taxon>Chromadorea</taxon>
        <taxon>Rhabditida</taxon>
        <taxon>Tylenchina</taxon>
        <taxon>Panagrolaimomorpha</taxon>
        <taxon>Panagrolaimoidea</taxon>
        <taxon>Panagrolaimidae</taxon>
        <taxon>Panagrolaimus</taxon>
    </lineage>
</organism>
<proteinExistence type="predicted"/>
<dbReference type="Proteomes" id="UP000887580">
    <property type="component" value="Unplaced"/>
</dbReference>
<reference evidence="2" key="1">
    <citation type="submission" date="2022-11" db="UniProtKB">
        <authorList>
            <consortium name="WormBaseParasite"/>
        </authorList>
    </citation>
    <scope>IDENTIFICATION</scope>
</reference>
<dbReference type="WBParaSite" id="PS1159_v2.g14414.t1">
    <property type="protein sequence ID" value="PS1159_v2.g14414.t1"/>
    <property type="gene ID" value="PS1159_v2.g14414"/>
</dbReference>
<evidence type="ECO:0000313" key="2">
    <source>
        <dbReference type="WBParaSite" id="PS1159_v2.g14414.t1"/>
    </source>
</evidence>
<protein>
    <submittedName>
        <fullName evidence="2">Uncharacterized protein</fullName>
    </submittedName>
</protein>
<name>A0AC35F6L0_9BILA</name>
<sequence length="103" mass="11835">MVSNIIINILYVIISIAFGLFVHKDIIQNDISSYGNIQETYLFIALILLISIGYTLFAFIIIYKTHHYFTFTYPYGYYSRPQKYKSDDSNSDDISVHSKGSSA</sequence>